<keyword evidence="4 11" id="KW-0808">Transferase</keyword>
<evidence type="ECO:0000256" key="1">
    <source>
        <dbReference type="ARBA" id="ARBA00022490"/>
    </source>
</evidence>
<organism evidence="14 15">
    <name type="scientific">Amnimonas aquatica</name>
    <dbReference type="NCBI Taxonomy" id="2094561"/>
    <lineage>
        <taxon>Bacteria</taxon>
        <taxon>Pseudomonadati</taxon>
        <taxon>Pseudomonadota</taxon>
        <taxon>Gammaproteobacteria</taxon>
        <taxon>Moraxellales</taxon>
        <taxon>Moraxellaceae</taxon>
        <taxon>Amnimonas</taxon>
    </lineage>
</organism>
<evidence type="ECO:0000256" key="10">
    <source>
        <dbReference type="ARBA" id="ARBA00023016"/>
    </source>
</evidence>
<dbReference type="GO" id="GO:0004674">
    <property type="term" value="F:protein serine/threonine kinase activity"/>
    <property type="evidence" value="ECO:0007669"/>
    <property type="project" value="UniProtKB-UniRule"/>
</dbReference>
<dbReference type="RefSeq" id="WP_105192318.1">
    <property type="nucleotide sequence ID" value="NZ_PTQZ01000119.1"/>
</dbReference>
<feature type="active site" description="Proton acceptor" evidence="11">
    <location>
        <position position="223"/>
    </location>
</feature>
<dbReference type="Gene3D" id="1.20.1270.170">
    <property type="match status" value="1"/>
</dbReference>
<protein>
    <recommendedName>
        <fullName evidence="11">Stress response kinase A</fullName>
        <ecNumber evidence="11">2.7.11.1</ecNumber>
    </recommendedName>
    <alternativeName>
        <fullName evidence="11">Serine/threonine-protein kinase SrkA</fullName>
    </alternativeName>
</protein>
<evidence type="ECO:0000313" key="14">
    <source>
        <dbReference type="EMBL" id="PQA42490.1"/>
    </source>
</evidence>
<comment type="catalytic activity">
    <reaction evidence="11">
        <text>L-threonyl-[protein] + ATP = O-phospho-L-threonyl-[protein] + ADP + H(+)</text>
        <dbReference type="Rhea" id="RHEA:46608"/>
        <dbReference type="Rhea" id="RHEA-COMP:11060"/>
        <dbReference type="Rhea" id="RHEA-COMP:11605"/>
        <dbReference type="ChEBI" id="CHEBI:15378"/>
        <dbReference type="ChEBI" id="CHEBI:30013"/>
        <dbReference type="ChEBI" id="CHEBI:30616"/>
        <dbReference type="ChEBI" id="CHEBI:61977"/>
        <dbReference type="ChEBI" id="CHEBI:456216"/>
        <dbReference type="EC" id="2.7.11.1"/>
    </reaction>
</comment>
<feature type="domain" description="Aminoglycoside phosphotransferase" evidence="13">
    <location>
        <begin position="58"/>
        <end position="284"/>
    </location>
</feature>
<evidence type="ECO:0000256" key="3">
    <source>
        <dbReference type="ARBA" id="ARBA00022553"/>
    </source>
</evidence>
<feature type="region of interest" description="Disordered" evidence="12">
    <location>
        <begin position="1"/>
        <end position="22"/>
    </location>
</feature>
<dbReference type="PANTHER" id="PTHR39573:SF1">
    <property type="entry name" value="STRESS RESPONSE KINASE A"/>
    <property type="match status" value="1"/>
</dbReference>
<comment type="caution">
    <text evidence="14">The sequence shown here is derived from an EMBL/GenBank/DDBJ whole genome shotgun (WGS) entry which is preliminary data.</text>
</comment>
<dbReference type="GO" id="GO:0005524">
    <property type="term" value="F:ATP binding"/>
    <property type="evidence" value="ECO:0007669"/>
    <property type="project" value="UniProtKB-UniRule"/>
</dbReference>
<dbReference type="GO" id="GO:0000287">
    <property type="term" value="F:magnesium ion binding"/>
    <property type="evidence" value="ECO:0007669"/>
    <property type="project" value="UniProtKB-UniRule"/>
</dbReference>
<comment type="subcellular location">
    <subcellularLocation>
        <location evidence="11">Cytoplasm</location>
    </subcellularLocation>
</comment>
<evidence type="ECO:0000313" key="15">
    <source>
        <dbReference type="Proteomes" id="UP000243900"/>
    </source>
</evidence>
<evidence type="ECO:0000256" key="5">
    <source>
        <dbReference type="ARBA" id="ARBA00022723"/>
    </source>
</evidence>
<evidence type="ECO:0000256" key="11">
    <source>
        <dbReference type="HAMAP-Rule" id="MF_01497"/>
    </source>
</evidence>
<evidence type="ECO:0000256" key="7">
    <source>
        <dbReference type="ARBA" id="ARBA00022777"/>
    </source>
</evidence>
<dbReference type="GO" id="GO:0005737">
    <property type="term" value="C:cytoplasm"/>
    <property type="evidence" value="ECO:0007669"/>
    <property type="project" value="UniProtKB-SubCell"/>
</dbReference>
<dbReference type="GO" id="GO:0106310">
    <property type="term" value="F:protein serine kinase activity"/>
    <property type="evidence" value="ECO:0007669"/>
    <property type="project" value="RHEA"/>
</dbReference>
<keyword evidence="7 11" id="KW-0418">Kinase</keyword>
<comment type="catalytic activity">
    <reaction evidence="11">
        <text>L-seryl-[protein] + ATP = O-phospho-L-seryl-[protein] + ADP + H(+)</text>
        <dbReference type="Rhea" id="RHEA:17989"/>
        <dbReference type="Rhea" id="RHEA-COMP:9863"/>
        <dbReference type="Rhea" id="RHEA-COMP:11604"/>
        <dbReference type="ChEBI" id="CHEBI:15378"/>
        <dbReference type="ChEBI" id="CHEBI:29999"/>
        <dbReference type="ChEBI" id="CHEBI:30616"/>
        <dbReference type="ChEBI" id="CHEBI:83421"/>
        <dbReference type="ChEBI" id="CHEBI:456216"/>
        <dbReference type="EC" id="2.7.11.1"/>
    </reaction>
</comment>
<keyword evidence="3 11" id="KW-0597">Phosphoprotein</keyword>
<keyword evidence="5 11" id="KW-0479">Metal-binding</keyword>
<comment type="function">
    <text evidence="11">A protein kinase that phosphorylates Ser and Thr residues. Probably acts to suppress the effects of stress linked to accumulation of reactive oxygen species. Probably involved in the extracytoplasmic stress response.</text>
</comment>
<evidence type="ECO:0000256" key="4">
    <source>
        <dbReference type="ARBA" id="ARBA00022679"/>
    </source>
</evidence>
<dbReference type="Gene3D" id="3.30.200.70">
    <property type="match status" value="1"/>
</dbReference>
<dbReference type="Pfam" id="PF01636">
    <property type="entry name" value="APH"/>
    <property type="match status" value="1"/>
</dbReference>
<comment type="cofactor">
    <cofactor evidence="11">
        <name>Mg(2+)</name>
        <dbReference type="ChEBI" id="CHEBI:18420"/>
    </cofactor>
</comment>
<evidence type="ECO:0000256" key="6">
    <source>
        <dbReference type="ARBA" id="ARBA00022741"/>
    </source>
</evidence>
<dbReference type="NCBIfam" id="NF008738">
    <property type="entry name" value="PRK11768.1"/>
    <property type="match status" value="1"/>
</dbReference>
<feature type="binding site" evidence="11">
    <location>
        <position position="228"/>
    </location>
    <ligand>
        <name>Mg(2+)</name>
        <dbReference type="ChEBI" id="CHEBI:18420"/>
    </ligand>
</feature>
<keyword evidence="6 11" id="KW-0547">Nucleotide-binding</keyword>
<dbReference type="InterPro" id="IPR011009">
    <property type="entry name" value="Kinase-like_dom_sf"/>
</dbReference>
<sequence>MSVFPSHATAPDDAGGADDARRDAGESYADYARLSPDHVIAAVESAGYLSDARVFPLNSYENRVWQVGIEDAQPLVAKFYRPHRWSDAQLREEHAFTRELADAGLPVVEPLADAAGETLFHHDGYRYALFPRKGGQGLEAGDPDQLHRIGMLLGRMHAVAETRPFAARPALTAARFLDEPAGHVLALLPAHLASRYRDVVAALREGVTASGLDGVRGIRTQGDCHPGNVLWTRDDGPWLLDFDDCQTAPAVQDLWMLLSGTRAEQTLQLAELLDGYAMFRDFDSAELALIEPLRALRMVHHAGWLALRWQDPAFPRAFPWFDTPAWWQSHVDDLEVQLSRLGEPPLALW</sequence>
<keyword evidence="9 11" id="KW-0460">Magnesium</keyword>
<feature type="active site" evidence="11">
    <location>
        <position position="241"/>
    </location>
</feature>
<keyword evidence="1 11" id="KW-0963">Cytoplasm</keyword>
<dbReference type="EMBL" id="PTQZ01000119">
    <property type="protein sequence ID" value="PQA42490.1"/>
    <property type="molecule type" value="Genomic_DNA"/>
</dbReference>
<keyword evidence="2 11" id="KW-0723">Serine/threonine-protein kinase</keyword>
<dbReference type="InterPro" id="IPR032882">
    <property type="entry name" value="SrkA/RdoA"/>
</dbReference>
<dbReference type="SUPFAM" id="SSF56112">
    <property type="entry name" value="Protein kinase-like (PK-like)"/>
    <property type="match status" value="1"/>
</dbReference>
<dbReference type="AlphaFoldDB" id="A0A2P6ASH3"/>
<keyword evidence="10 11" id="KW-0346">Stress response</keyword>
<dbReference type="OrthoDB" id="5392197at2"/>
<dbReference type="HAMAP" id="MF_01497">
    <property type="entry name" value="SrkA_kinase"/>
    <property type="match status" value="1"/>
</dbReference>
<evidence type="ECO:0000256" key="8">
    <source>
        <dbReference type="ARBA" id="ARBA00022840"/>
    </source>
</evidence>
<keyword evidence="8 11" id="KW-0067">ATP-binding</keyword>
<keyword evidence="15" id="KW-1185">Reference proteome</keyword>
<reference evidence="15" key="1">
    <citation type="submission" date="2018-02" db="EMBL/GenBank/DDBJ databases">
        <title>Genome sequencing of Solimonas sp. HR-BB.</title>
        <authorList>
            <person name="Lee Y."/>
            <person name="Jeon C.O."/>
        </authorList>
    </citation>
    <scope>NUCLEOTIDE SEQUENCE [LARGE SCALE GENOMIC DNA]</scope>
    <source>
        <strain evidence="15">HR-E</strain>
    </source>
</reference>
<evidence type="ECO:0000256" key="9">
    <source>
        <dbReference type="ARBA" id="ARBA00022842"/>
    </source>
</evidence>
<evidence type="ECO:0000259" key="13">
    <source>
        <dbReference type="Pfam" id="PF01636"/>
    </source>
</evidence>
<evidence type="ECO:0000256" key="12">
    <source>
        <dbReference type="SAM" id="MobiDB-lite"/>
    </source>
</evidence>
<dbReference type="EC" id="2.7.11.1" evidence="11"/>
<proteinExistence type="inferred from homology"/>
<dbReference type="InterPro" id="IPR002575">
    <property type="entry name" value="Aminoglycoside_PTrfase"/>
</dbReference>
<evidence type="ECO:0000256" key="2">
    <source>
        <dbReference type="ARBA" id="ARBA00022527"/>
    </source>
</evidence>
<feature type="binding site" evidence="11">
    <location>
        <position position="241"/>
    </location>
    <ligand>
        <name>Mg(2+)</name>
        <dbReference type="ChEBI" id="CHEBI:18420"/>
    </ligand>
</feature>
<gene>
    <name evidence="11" type="primary">srkA</name>
    <name evidence="14" type="ORF">C5O18_05890</name>
</gene>
<comment type="similarity">
    <text evidence="11">Belongs to the SrkA/RdoA protein kinase family.</text>
</comment>
<accession>A0A2P6ASH3</accession>
<dbReference type="Proteomes" id="UP000243900">
    <property type="component" value="Unassembled WGS sequence"/>
</dbReference>
<dbReference type="Gene3D" id="1.10.510.10">
    <property type="entry name" value="Transferase(Phosphotransferase) domain 1"/>
    <property type="match status" value="1"/>
</dbReference>
<dbReference type="PANTHER" id="PTHR39573">
    <property type="entry name" value="STRESS RESPONSE KINASE A"/>
    <property type="match status" value="1"/>
</dbReference>
<name>A0A2P6ASH3_9GAMM</name>
<feature type="site" description="ATP" evidence="11">
    <location>
        <position position="59"/>
    </location>
</feature>
<comment type="subunit">
    <text evidence="11">Monomer.</text>
</comment>